<keyword evidence="5" id="KW-0645">Protease</keyword>
<feature type="domain" description="Metalloprotease TldD/E central" evidence="4">
    <location>
        <begin position="121"/>
        <end position="224"/>
    </location>
</feature>
<dbReference type="InterPro" id="IPR036059">
    <property type="entry name" value="TldD/PmbA_sf"/>
</dbReference>
<dbReference type="PANTHER" id="PTHR43421">
    <property type="entry name" value="METALLOPROTEASE PMBA"/>
    <property type="match status" value="1"/>
</dbReference>
<protein>
    <submittedName>
        <fullName evidence="5">Putative Zn-dependent protease PmbA</fullName>
    </submittedName>
</protein>
<comment type="caution">
    <text evidence="5">The sequence shown here is derived from an EMBL/GenBank/DDBJ whole genome shotgun (WGS) entry which is preliminary data.</text>
</comment>
<dbReference type="InterPro" id="IPR045570">
    <property type="entry name" value="Metalloprtase-TldD/E_cen_dom"/>
</dbReference>
<dbReference type="InterPro" id="IPR047657">
    <property type="entry name" value="PmbA"/>
</dbReference>
<dbReference type="OrthoDB" id="9803618at2"/>
<dbReference type="InterPro" id="IPR045569">
    <property type="entry name" value="Metalloprtase-TldD/E_C"/>
</dbReference>
<comment type="similarity">
    <text evidence="1">Belongs to the peptidase U62 family.</text>
</comment>
<dbReference type="SUPFAM" id="SSF111283">
    <property type="entry name" value="Putative modulator of DNA gyrase, PmbA/TldD"/>
    <property type="match status" value="1"/>
</dbReference>
<dbReference type="RefSeq" id="WP_042484125.1">
    <property type="nucleotide sequence ID" value="NZ_BBPI01000018.1"/>
</dbReference>
<dbReference type="GO" id="GO:0005829">
    <property type="term" value="C:cytosol"/>
    <property type="evidence" value="ECO:0007669"/>
    <property type="project" value="TreeGrafter"/>
</dbReference>
<dbReference type="AlphaFoldDB" id="A0A0A1W513"/>
<dbReference type="GO" id="GO:0006508">
    <property type="term" value="P:proteolysis"/>
    <property type="evidence" value="ECO:0007669"/>
    <property type="project" value="UniProtKB-KW"/>
</dbReference>
<dbReference type="EMBL" id="BBPI01000018">
    <property type="protein sequence ID" value="GAL99998.1"/>
    <property type="molecule type" value="Genomic_DNA"/>
</dbReference>
<dbReference type="PANTHER" id="PTHR43421:SF1">
    <property type="entry name" value="METALLOPROTEASE PMBA"/>
    <property type="match status" value="1"/>
</dbReference>
<dbReference type="Gene3D" id="3.30.2290.10">
    <property type="entry name" value="PmbA/TldD superfamily"/>
    <property type="match status" value="1"/>
</dbReference>
<dbReference type="eggNOG" id="COG0312">
    <property type="taxonomic scope" value="Bacteria"/>
</dbReference>
<dbReference type="GO" id="GO:0008237">
    <property type="term" value="F:metallopeptidase activity"/>
    <property type="evidence" value="ECO:0007669"/>
    <property type="project" value="InterPro"/>
</dbReference>
<accession>A0A0A1W513</accession>
<dbReference type="Pfam" id="PF19289">
    <property type="entry name" value="PmbA_TldD_3rd"/>
    <property type="match status" value="1"/>
</dbReference>
<dbReference type="Proteomes" id="UP000032305">
    <property type="component" value="Unassembled WGS sequence"/>
</dbReference>
<dbReference type="InterPro" id="IPR035068">
    <property type="entry name" value="TldD/PmbA_N"/>
</dbReference>
<reference evidence="5 6" key="1">
    <citation type="submission" date="2014-11" db="EMBL/GenBank/DDBJ databases">
        <title>Whole genome shotgun sequence of Sphingomonas parapaucimobilis NBRC 15100.</title>
        <authorList>
            <person name="Katano-Makiyama Y."/>
            <person name="Hosoyama A."/>
            <person name="Hashimoto M."/>
            <person name="Hosoyama Y."/>
            <person name="Noguchi M."/>
            <person name="Numata M."/>
            <person name="Tsuchikane K."/>
            <person name="Hirakata S."/>
            <person name="Uohara A."/>
            <person name="Shimodaira J."/>
            <person name="Ohji S."/>
            <person name="Ichikawa N."/>
            <person name="Kimura A."/>
            <person name="Yamazoe A."/>
            <person name="Fujita N."/>
        </authorList>
    </citation>
    <scope>NUCLEOTIDE SEQUENCE [LARGE SCALE GENOMIC DNA]</scope>
    <source>
        <strain evidence="5 6">NBRC 15100</strain>
    </source>
</reference>
<evidence type="ECO:0000259" key="3">
    <source>
        <dbReference type="Pfam" id="PF19289"/>
    </source>
</evidence>
<evidence type="ECO:0000259" key="4">
    <source>
        <dbReference type="Pfam" id="PF19290"/>
    </source>
</evidence>
<proteinExistence type="inferred from homology"/>
<sequence length="448" mass="46122">MLTPEQARDRAADIVARARAAGADAADAVFAADAALEVSVRLGALEDVGRSESEDLGLRVFVGRRSASVSTSDLSGDAMDRAVERAVAMAREAPEDRWAGLAPEERLLRGAPPMLDLDDGGEVAPEALRAAALEAEEAARAVAGVTNSEGAGASASRVVSALATSHGFAAGYAATGYGLSVSVVAGEGANMQRDYAHHGARLRRLLESPEAIGTRAGERTVARLNPAKLASGAMPVVYDPRVGSSLVGHLVSAIAGAAITRRTSFLLDRLGERVMAAGIRIEDDPHRPHGLRSRPFDGEGLAVSPTAIVGDGVLETWLLDSASARQLGLEPTGHAARGTGGGPGVSTSNLFMAAGRVPVDTLIADIADGVYVTELIGSGVNPVTGDYSRGAAGFRIVNGRIAEPVAEFTVAGNLKDMFLGMTPANDLEFRYGVNVPTLRIDGMTVASG</sequence>
<evidence type="ECO:0000313" key="6">
    <source>
        <dbReference type="Proteomes" id="UP000032305"/>
    </source>
</evidence>
<organism evidence="5 6">
    <name type="scientific">Sphingomonas parapaucimobilis NBRC 15100</name>
    <dbReference type="NCBI Taxonomy" id="1219049"/>
    <lineage>
        <taxon>Bacteria</taxon>
        <taxon>Pseudomonadati</taxon>
        <taxon>Pseudomonadota</taxon>
        <taxon>Alphaproteobacteria</taxon>
        <taxon>Sphingomonadales</taxon>
        <taxon>Sphingomonadaceae</taxon>
        <taxon>Sphingomonas</taxon>
    </lineage>
</organism>
<dbReference type="Pfam" id="PF19290">
    <property type="entry name" value="PmbA_TldD_2nd"/>
    <property type="match status" value="1"/>
</dbReference>
<evidence type="ECO:0000256" key="1">
    <source>
        <dbReference type="ARBA" id="ARBA00005836"/>
    </source>
</evidence>
<name>A0A0A1W513_9SPHN</name>
<dbReference type="Pfam" id="PF01523">
    <property type="entry name" value="PmbA_TldD_1st"/>
    <property type="match status" value="1"/>
</dbReference>
<dbReference type="InterPro" id="IPR002510">
    <property type="entry name" value="Metalloprtase-TldD/E_N"/>
</dbReference>
<keyword evidence="5" id="KW-0378">Hydrolase</keyword>
<evidence type="ECO:0000313" key="5">
    <source>
        <dbReference type="EMBL" id="GAL99998.1"/>
    </source>
</evidence>
<evidence type="ECO:0000259" key="2">
    <source>
        <dbReference type="Pfam" id="PF01523"/>
    </source>
</evidence>
<keyword evidence="6" id="KW-1185">Reference proteome</keyword>
<feature type="domain" description="Metalloprotease TldD/E N-terminal" evidence="2">
    <location>
        <begin position="35"/>
        <end position="90"/>
    </location>
</feature>
<gene>
    <name evidence="5" type="ORF">SP5_018_00290</name>
</gene>
<feature type="domain" description="Metalloprotease TldD/E C-terminal" evidence="3">
    <location>
        <begin position="231"/>
        <end position="446"/>
    </location>
</feature>